<feature type="domain" description="Ubiquitin-like protease family profile" evidence="7">
    <location>
        <begin position="421"/>
        <end position="584"/>
    </location>
</feature>
<dbReference type="InterPro" id="IPR003653">
    <property type="entry name" value="Peptidase_C48_C"/>
</dbReference>
<evidence type="ECO:0000256" key="1">
    <source>
        <dbReference type="ARBA" id="ARBA00005234"/>
    </source>
</evidence>
<sequence>MKANSFSHNFFSRPISNGTDSEHGPEDHAEEDERQLPNNRHVNSVVQVNSDHPRNAPTHQINNTSVATRQSQKQDSFTYPNLPSSREFARRPLHSRRPPDKLRQPPSRDRHHHDHIQAASPVLPVIRNRVENWHRSHVVRPESSMTQKEQPRSKSSSLATHGSTIHDRLFPVVRIKPSPSQNTSLRYSTTSNRKSTIQECVRLDDRQKYQELLQQLSSSKNRPIGNNTLTESFLLNRTALNRTSEVKVTKPPEQIDKRAASPICFDLTNSRSPSVSRSQTPVRSRPMSPQTTSKVNAVKDGLVSSPCVELAWVEEMKERFESSVRISRRKAEEQNEAYKLILKKKELERQKAEEKAKALIEREISIHDVEKEFPLLEPDLEPEEVEEEEALVELTPEMEDEIDRALHPNPPGQELVRGYKIQLTRGDIQTLKGLNWLNDEVVNFFFSMLAERSDNNENLPKVHTFNTFFYPKLMKDGYTSLRRWTKRVDVFSKDLLLVPVHLGVHWCLAVIDFRKKLITYYDSMNGINDKCLNALKEYLTSEHEDKKKSPYDVSGWELIHAKNIPLQLNGSDCGVFACKFAEYLTRDAPISFSQVARDRTLGTVLVRIGGHALFQKTDGMGIPSQDFAVKALDSQSVRAKMQLKQPLWVNYRNGRKEAIGITRWKMSWNGIRNAAKYNTEVCPRQFC</sequence>
<evidence type="ECO:0000256" key="6">
    <source>
        <dbReference type="SAM" id="MobiDB-lite"/>
    </source>
</evidence>
<dbReference type="SUPFAM" id="SSF54001">
    <property type="entry name" value="Cysteine proteinases"/>
    <property type="match status" value="1"/>
</dbReference>
<dbReference type="PANTHER" id="PTHR12606">
    <property type="entry name" value="SENTRIN/SUMO-SPECIFIC PROTEASE"/>
    <property type="match status" value="1"/>
</dbReference>
<dbReference type="Proteomes" id="UP000230750">
    <property type="component" value="Unassembled WGS sequence"/>
</dbReference>
<dbReference type="GO" id="GO:0060255">
    <property type="term" value="P:regulation of macromolecule metabolic process"/>
    <property type="evidence" value="ECO:0007669"/>
    <property type="project" value="UniProtKB-ARBA"/>
</dbReference>
<keyword evidence="2 8" id="KW-0645">Protease</keyword>
<keyword evidence="4" id="KW-0788">Thiol protease</keyword>
<evidence type="ECO:0000256" key="4">
    <source>
        <dbReference type="ARBA" id="ARBA00022807"/>
    </source>
</evidence>
<evidence type="ECO:0000256" key="3">
    <source>
        <dbReference type="ARBA" id="ARBA00022801"/>
    </source>
</evidence>
<dbReference type="EMBL" id="MRZV01000741">
    <property type="protein sequence ID" value="PIK44981.1"/>
    <property type="molecule type" value="Genomic_DNA"/>
</dbReference>
<dbReference type="OrthoDB" id="1939479at2759"/>
<dbReference type="STRING" id="307972.A0A2G8KAF4"/>
<evidence type="ECO:0000313" key="9">
    <source>
        <dbReference type="Proteomes" id="UP000230750"/>
    </source>
</evidence>
<organism evidence="8 9">
    <name type="scientific">Stichopus japonicus</name>
    <name type="common">Sea cucumber</name>
    <dbReference type="NCBI Taxonomy" id="307972"/>
    <lineage>
        <taxon>Eukaryota</taxon>
        <taxon>Metazoa</taxon>
        <taxon>Echinodermata</taxon>
        <taxon>Eleutherozoa</taxon>
        <taxon>Echinozoa</taxon>
        <taxon>Holothuroidea</taxon>
        <taxon>Aspidochirotacea</taxon>
        <taxon>Aspidochirotida</taxon>
        <taxon>Stichopodidae</taxon>
        <taxon>Apostichopus</taxon>
    </lineage>
</organism>
<feature type="region of interest" description="Disordered" evidence="6">
    <location>
        <begin position="266"/>
        <end position="293"/>
    </location>
</feature>
<evidence type="ECO:0000259" key="7">
    <source>
        <dbReference type="PROSITE" id="PS50600"/>
    </source>
</evidence>
<dbReference type="GO" id="GO:0005634">
    <property type="term" value="C:nucleus"/>
    <property type="evidence" value="ECO:0007669"/>
    <property type="project" value="TreeGrafter"/>
</dbReference>
<keyword evidence="9" id="KW-1185">Reference proteome</keyword>
<feature type="compositionally biased region" description="Polar residues" evidence="6">
    <location>
        <begin position="267"/>
        <end position="293"/>
    </location>
</feature>
<proteinExistence type="inferred from homology"/>
<dbReference type="GO" id="GO:0006508">
    <property type="term" value="P:proteolysis"/>
    <property type="evidence" value="ECO:0007669"/>
    <property type="project" value="UniProtKB-KW"/>
</dbReference>
<name>A0A2G8KAF4_STIJA</name>
<evidence type="ECO:0000313" key="8">
    <source>
        <dbReference type="EMBL" id="PIK44981.1"/>
    </source>
</evidence>
<comment type="caution">
    <text evidence="8">The sequence shown here is derived from an EMBL/GenBank/DDBJ whole genome shotgun (WGS) entry which is preliminary data.</text>
</comment>
<feature type="region of interest" description="Disordered" evidence="6">
    <location>
        <begin position="1"/>
        <end position="121"/>
    </location>
</feature>
<reference evidence="8 9" key="1">
    <citation type="journal article" date="2017" name="PLoS Biol.">
        <title>The sea cucumber genome provides insights into morphological evolution and visceral regeneration.</title>
        <authorList>
            <person name="Zhang X."/>
            <person name="Sun L."/>
            <person name="Yuan J."/>
            <person name="Sun Y."/>
            <person name="Gao Y."/>
            <person name="Zhang L."/>
            <person name="Li S."/>
            <person name="Dai H."/>
            <person name="Hamel J.F."/>
            <person name="Liu C."/>
            <person name="Yu Y."/>
            <person name="Liu S."/>
            <person name="Lin W."/>
            <person name="Guo K."/>
            <person name="Jin S."/>
            <person name="Xu P."/>
            <person name="Storey K.B."/>
            <person name="Huan P."/>
            <person name="Zhang T."/>
            <person name="Zhou Y."/>
            <person name="Zhang J."/>
            <person name="Lin C."/>
            <person name="Li X."/>
            <person name="Xing L."/>
            <person name="Huo D."/>
            <person name="Sun M."/>
            <person name="Wang L."/>
            <person name="Mercier A."/>
            <person name="Li F."/>
            <person name="Yang H."/>
            <person name="Xiang J."/>
        </authorList>
    </citation>
    <scope>NUCLEOTIDE SEQUENCE [LARGE SCALE GENOMIC DNA]</scope>
    <source>
        <strain evidence="8">Shaxun</strain>
        <tissue evidence="8">Muscle</tissue>
    </source>
</reference>
<keyword evidence="3" id="KW-0378">Hydrolase</keyword>
<feature type="coiled-coil region" evidence="5">
    <location>
        <begin position="328"/>
        <end position="362"/>
    </location>
</feature>
<dbReference type="GO" id="GO:0016926">
    <property type="term" value="P:protein desumoylation"/>
    <property type="evidence" value="ECO:0007669"/>
    <property type="project" value="TreeGrafter"/>
</dbReference>
<feature type="compositionally biased region" description="Polar residues" evidence="6">
    <location>
        <begin position="143"/>
        <end position="160"/>
    </location>
</feature>
<feature type="region of interest" description="Disordered" evidence="6">
    <location>
        <begin position="137"/>
        <end position="160"/>
    </location>
</feature>
<protein>
    <submittedName>
        <fullName evidence="8">Putative sentrin-specific protease 1</fullName>
    </submittedName>
</protein>
<feature type="compositionally biased region" description="Basic and acidic residues" evidence="6">
    <location>
        <begin position="97"/>
        <end position="108"/>
    </location>
</feature>
<comment type="similarity">
    <text evidence="1">Belongs to the peptidase C48 family.</text>
</comment>
<keyword evidence="5" id="KW-0175">Coiled coil</keyword>
<dbReference type="Gene3D" id="3.40.395.10">
    <property type="entry name" value="Adenoviral Proteinase, Chain A"/>
    <property type="match status" value="1"/>
</dbReference>
<evidence type="ECO:0000256" key="2">
    <source>
        <dbReference type="ARBA" id="ARBA00022670"/>
    </source>
</evidence>
<accession>A0A2G8KAF4</accession>
<feature type="compositionally biased region" description="Polar residues" evidence="6">
    <location>
        <begin position="1"/>
        <end position="19"/>
    </location>
</feature>
<dbReference type="PANTHER" id="PTHR12606:SF141">
    <property type="entry name" value="GH15225P-RELATED"/>
    <property type="match status" value="1"/>
</dbReference>
<dbReference type="FunFam" id="3.40.395.10:FF:000001">
    <property type="entry name" value="Sentrin-specific protease 1"/>
    <property type="match status" value="1"/>
</dbReference>
<dbReference type="AlphaFoldDB" id="A0A2G8KAF4"/>
<dbReference type="GO" id="GO:0016929">
    <property type="term" value="F:deSUMOylase activity"/>
    <property type="evidence" value="ECO:0007669"/>
    <property type="project" value="TreeGrafter"/>
</dbReference>
<dbReference type="InterPro" id="IPR038765">
    <property type="entry name" value="Papain-like_cys_pep_sf"/>
</dbReference>
<gene>
    <name evidence="8" type="ORF">BSL78_18165</name>
</gene>
<dbReference type="GO" id="GO:0080090">
    <property type="term" value="P:regulation of primary metabolic process"/>
    <property type="evidence" value="ECO:0007669"/>
    <property type="project" value="UniProtKB-ARBA"/>
</dbReference>
<evidence type="ECO:0000256" key="5">
    <source>
        <dbReference type="SAM" id="Coils"/>
    </source>
</evidence>
<feature type="compositionally biased region" description="Polar residues" evidence="6">
    <location>
        <begin position="36"/>
        <end position="50"/>
    </location>
</feature>
<dbReference type="Pfam" id="PF02902">
    <property type="entry name" value="Peptidase_C48"/>
    <property type="match status" value="1"/>
</dbReference>
<dbReference type="PROSITE" id="PS50600">
    <property type="entry name" value="ULP_PROTEASE"/>
    <property type="match status" value="1"/>
</dbReference>
<feature type="compositionally biased region" description="Polar residues" evidence="6">
    <location>
        <begin position="57"/>
        <end position="84"/>
    </location>
</feature>